<evidence type="ECO:0000256" key="7">
    <source>
        <dbReference type="ARBA" id="ARBA00022927"/>
    </source>
</evidence>
<comment type="subcellular location">
    <subcellularLocation>
        <location evidence="2">Mitochondrion outer membrane</location>
        <topology evidence="2">Single-pass membrane protein</topology>
    </subcellularLocation>
</comment>
<evidence type="ECO:0000256" key="10">
    <source>
        <dbReference type="ARBA" id="ARBA00023136"/>
    </source>
</evidence>
<keyword evidence="10 11" id="KW-0472">Membrane</keyword>
<dbReference type="GeneID" id="104724464"/>
<keyword evidence="7" id="KW-0653">Protein transport</keyword>
<organism evidence="12 13">
    <name type="scientific">Camelina sativa</name>
    <name type="common">False flax</name>
    <name type="synonym">Myagrum sativum</name>
    <dbReference type="NCBI Taxonomy" id="90675"/>
    <lineage>
        <taxon>Eukaryota</taxon>
        <taxon>Viridiplantae</taxon>
        <taxon>Streptophyta</taxon>
        <taxon>Embryophyta</taxon>
        <taxon>Tracheophyta</taxon>
        <taxon>Spermatophyta</taxon>
        <taxon>Magnoliopsida</taxon>
        <taxon>eudicotyledons</taxon>
        <taxon>Gunneridae</taxon>
        <taxon>Pentapetalae</taxon>
        <taxon>rosids</taxon>
        <taxon>malvids</taxon>
        <taxon>Brassicales</taxon>
        <taxon>Brassicaceae</taxon>
        <taxon>Camelineae</taxon>
        <taxon>Camelina</taxon>
    </lineage>
</organism>
<sequence>MDMQSGEAAMDMQSEIERLVFFEHARKLAEATYIKNPSDADNLTRWGGALLEVAQFQQITESKQMILEAISKLEEALLIDPKKHDALWVIGNAHVSYGFLTPDQTEAIDHFENATQFFQRALEEQPGNESYQKSLELASKAPVLHAEVHKHGLGPQPLGGVGGPSSSNNAKTIFSQTMKQKKKSDFKYDVLGWVILAVGVVAWFSFAKSQMPVPRQ</sequence>
<dbReference type="Proteomes" id="UP000694864">
    <property type="component" value="Chromosome 11"/>
</dbReference>
<evidence type="ECO:0000256" key="9">
    <source>
        <dbReference type="ARBA" id="ARBA00023128"/>
    </source>
</evidence>
<protein>
    <submittedName>
        <fullName evidence="13">Mitochondrial import receptor subunit TOM20-4-like</fullName>
    </submittedName>
</protein>
<dbReference type="InterPro" id="IPR011990">
    <property type="entry name" value="TPR-like_helical_dom_sf"/>
</dbReference>
<keyword evidence="12" id="KW-1185">Reference proteome</keyword>
<dbReference type="PANTHER" id="PTHR32409">
    <property type="entry name" value="MITOCHONDRIAL IMPORT RECEPTOR SUBUNIT TOM20-1-RELATED"/>
    <property type="match status" value="1"/>
</dbReference>
<keyword evidence="6" id="KW-1000">Mitochondrion outer membrane</keyword>
<evidence type="ECO:0000256" key="8">
    <source>
        <dbReference type="ARBA" id="ARBA00022989"/>
    </source>
</evidence>
<evidence type="ECO:0000256" key="2">
    <source>
        <dbReference type="ARBA" id="ARBA00004572"/>
    </source>
</evidence>
<dbReference type="Gene3D" id="1.25.40.10">
    <property type="entry name" value="Tetratricopeptide repeat domain"/>
    <property type="match status" value="1"/>
</dbReference>
<keyword evidence="9" id="KW-0496">Mitochondrion</keyword>
<evidence type="ECO:0000256" key="5">
    <source>
        <dbReference type="ARBA" id="ARBA00022692"/>
    </source>
</evidence>
<evidence type="ECO:0000256" key="1">
    <source>
        <dbReference type="ARBA" id="ARBA00003450"/>
    </source>
</evidence>
<keyword evidence="5 11" id="KW-0812">Transmembrane</keyword>
<evidence type="ECO:0000256" key="4">
    <source>
        <dbReference type="ARBA" id="ARBA00022448"/>
    </source>
</evidence>
<dbReference type="PANTHER" id="PTHR32409:SF3">
    <property type="entry name" value="MITOCHONDRIAL IMPORT RECEPTOR SUBUNIT TOM20-1-RELATED"/>
    <property type="match status" value="1"/>
</dbReference>
<reference evidence="13" key="2">
    <citation type="submission" date="2025-08" db="UniProtKB">
        <authorList>
            <consortium name="RefSeq"/>
        </authorList>
    </citation>
    <scope>IDENTIFICATION</scope>
</reference>
<keyword evidence="4" id="KW-0813">Transport</keyword>
<name>A0ABM1QPH3_CAMSA</name>
<dbReference type="SUPFAM" id="SSF48452">
    <property type="entry name" value="TPR-like"/>
    <property type="match status" value="1"/>
</dbReference>
<dbReference type="RefSeq" id="XP_019088661.1">
    <property type="nucleotide sequence ID" value="XM_019233116.1"/>
</dbReference>
<keyword evidence="8 11" id="KW-1133">Transmembrane helix</keyword>
<comment type="function">
    <text evidence="1">Central component of the receptor complex responsible for the recognition and translocation of cytosolically synthesized mitochondrial preproteins. Together with TOM22 functions as the transit peptide receptor at the surface of the mitochondrion outer membrane and facilitates the movement of preproteins into the translocation pore.</text>
</comment>
<accession>A0ABM1QPH3</accession>
<comment type="similarity">
    <text evidence="3">Belongs to the Tom20 family.</text>
</comment>
<evidence type="ECO:0000256" key="6">
    <source>
        <dbReference type="ARBA" id="ARBA00022787"/>
    </source>
</evidence>
<evidence type="ECO:0000256" key="11">
    <source>
        <dbReference type="SAM" id="Phobius"/>
    </source>
</evidence>
<gene>
    <name evidence="13" type="primary">LOC104724464</name>
</gene>
<proteinExistence type="inferred from homology"/>
<evidence type="ECO:0000256" key="3">
    <source>
        <dbReference type="ARBA" id="ARBA00005792"/>
    </source>
</evidence>
<reference evidence="12" key="1">
    <citation type="journal article" date="2014" name="Nat. Commun.">
        <title>The emerging biofuel crop Camelina sativa retains a highly undifferentiated hexaploid genome structure.</title>
        <authorList>
            <person name="Kagale S."/>
            <person name="Koh C."/>
            <person name="Nixon J."/>
            <person name="Bollina V."/>
            <person name="Clarke W.E."/>
            <person name="Tuteja R."/>
            <person name="Spillane C."/>
            <person name="Robinson S.J."/>
            <person name="Links M.G."/>
            <person name="Clarke C."/>
            <person name="Higgins E.E."/>
            <person name="Huebert T."/>
            <person name="Sharpe A.G."/>
            <person name="Parkin I.A."/>
        </authorList>
    </citation>
    <scope>NUCLEOTIDE SEQUENCE [LARGE SCALE GENOMIC DNA]</scope>
    <source>
        <strain evidence="12">cv. DH55</strain>
    </source>
</reference>
<feature type="transmembrane region" description="Helical" evidence="11">
    <location>
        <begin position="188"/>
        <end position="206"/>
    </location>
</feature>
<evidence type="ECO:0000313" key="13">
    <source>
        <dbReference type="RefSeq" id="XP_019088661.1"/>
    </source>
</evidence>
<dbReference type="InterPro" id="IPR010547">
    <property type="entry name" value="TOM20_imprt_rcpt"/>
</dbReference>
<evidence type="ECO:0000313" key="12">
    <source>
        <dbReference type="Proteomes" id="UP000694864"/>
    </source>
</evidence>
<dbReference type="Pfam" id="PF06552">
    <property type="entry name" value="TOM20_plant"/>
    <property type="match status" value="1"/>
</dbReference>